<feature type="region of interest" description="Disordered" evidence="5">
    <location>
        <begin position="75"/>
        <end position="115"/>
    </location>
</feature>
<keyword evidence="1" id="KW-0645">Protease</keyword>
<evidence type="ECO:0000313" key="9">
    <source>
        <dbReference type="Proteomes" id="UP000198386"/>
    </source>
</evidence>
<keyword evidence="2" id="KW-0479">Metal-binding</keyword>
<dbReference type="OrthoDB" id="4297752at2"/>
<evidence type="ECO:0000259" key="7">
    <source>
        <dbReference type="Pfam" id="PF00413"/>
    </source>
</evidence>
<dbReference type="GO" id="GO:0008270">
    <property type="term" value="F:zinc ion binding"/>
    <property type="evidence" value="ECO:0007669"/>
    <property type="project" value="InterPro"/>
</dbReference>
<feature type="transmembrane region" description="Helical" evidence="6">
    <location>
        <begin position="56"/>
        <end position="74"/>
    </location>
</feature>
<feature type="region of interest" description="Disordered" evidence="5">
    <location>
        <begin position="1"/>
        <end position="51"/>
    </location>
</feature>
<name>A0A239HE36_9ACTN</name>
<gene>
    <name evidence="8" type="ORF">SAMN04488107_3826</name>
</gene>
<organism evidence="8 9">
    <name type="scientific">Geodermatophilus saharensis</name>
    <dbReference type="NCBI Taxonomy" id="1137994"/>
    <lineage>
        <taxon>Bacteria</taxon>
        <taxon>Bacillati</taxon>
        <taxon>Actinomycetota</taxon>
        <taxon>Actinomycetes</taxon>
        <taxon>Geodermatophilales</taxon>
        <taxon>Geodermatophilaceae</taxon>
        <taxon>Geodermatophilus</taxon>
    </lineage>
</organism>
<evidence type="ECO:0000256" key="5">
    <source>
        <dbReference type="SAM" id="MobiDB-lite"/>
    </source>
</evidence>
<dbReference type="GO" id="GO:0006508">
    <property type="term" value="P:proteolysis"/>
    <property type="evidence" value="ECO:0007669"/>
    <property type="project" value="UniProtKB-KW"/>
</dbReference>
<dbReference type="AlphaFoldDB" id="A0A239HE36"/>
<evidence type="ECO:0000256" key="2">
    <source>
        <dbReference type="ARBA" id="ARBA00022723"/>
    </source>
</evidence>
<evidence type="ECO:0000256" key="1">
    <source>
        <dbReference type="ARBA" id="ARBA00022670"/>
    </source>
</evidence>
<sequence>MNEGLQDRPVGVPTSPTGRVPQWVLDELTGRTADPPGWRASTPPHPPRRRSPALRGLLALLVVVALGLAAGVLLDEPPWPGPVSGGAGGGDRPTPGREAAAEPLGQPGAAPATGSHAFTAVQDDGVTPVAYDPCRPLHHVLAPAGAPAGAEVLVAEAVARLSAATGLRFVDDGTTDEAWSDQRPAYQPDRYGDRWAPVLVSWATPEQVPALGGTVAGIGGSRAVSAGGPLVYVTGAVTVDAGWTTAVLGSPGGRDAVLAVLVHELGHVLGLAHVDDPAELMSATNEGQVDLGPGDLAGLARLGRGPCEPRL</sequence>
<feature type="domain" description="Peptidase M10 metallopeptidase" evidence="7">
    <location>
        <begin position="256"/>
        <end position="299"/>
    </location>
</feature>
<accession>A0A239HE36</accession>
<evidence type="ECO:0000256" key="3">
    <source>
        <dbReference type="ARBA" id="ARBA00022801"/>
    </source>
</evidence>
<keyword evidence="6" id="KW-1133">Transmembrane helix</keyword>
<keyword evidence="3" id="KW-0378">Hydrolase</keyword>
<evidence type="ECO:0000256" key="6">
    <source>
        <dbReference type="SAM" id="Phobius"/>
    </source>
</evidence>
<reference evidence="9" key="1">
    <citation type="submission" date="2017-06" db="EMBL/GenBank/DDBJ databases">
        <authorList>
            <person name="Varghese N."/>
            <person name="Submissions S."/>
        </authorList>
    </citation>
    <scope>NUCLEOTIDE SEQUENCE [LARGE SCALE GENOMIC DNA]</scope>
    <source>
        <strain evidence="9">DSM 45423</strain>
    </source>
</reference>
<dbReference type="EMBL" id="FZOH01000008">
    <property type="protein sequence ID" value="SNS79610.1"/>
    <property type="molecule type" value="Genomic_DNA"/>
</dbReference>
<dbReference type="Pfam" id="PF00413">
    <property type="entry name" value="Peptidase_M10"/>
    <property type="match status" value="1"/>
</dbReference>
<keyword evidence="6" id="KW-0812">Transmembrane</keyword>
<dbReference type="RefSeq" id="WP_089405470.1">
    <property type="nucleotide sequence ID" value="NZ_FZOH01000008.1"/>
</dbReference>
<keyword evidence="4" id="KW-0862">Zinc</keyword>
<dbReference type="GO" id="GO:0031012">
    <property type="term" value="C:extracellular matrix"/>
    <property type="evidence" value="ECO:0007669"/>
    <property type="project" value="InterPro"/>
</dbReference>
<dbReference type="SUPFAM" id="SSF55486">
    <property type="entry name" value="Metalloproteases ('zincins'), catalytic domain"/>
    <property type="match status" value="1"/>
</dbReference>
<protein>
    <submittedName>
        <fullName evidence="8">Matrixin</fullName>
    </submittedName>
</protein>
<dbReference type="InterPro" id="IPR024079">
    <property type="entry name" value="MetalloPept_cat_dom_sf"/>
</dbReference>
<dbReference type="Gene3D" id="3.40.390.10">
    <property type="entry name" value="Collagenase (Catalytic Domain)"/>
    <property type="match status" value="1"/>
</dbReference>
<dbReference type="Proteomes" id="UP000198386">
    <property type="component" value="Unassembled WGS sequence"/>
</dbReference>
<dbReference type="InterPro" id="IPR001818">
    <property type="entry name" value="Pept_M10_metallopeptidase"/>
</dbReference>
<keyword evidence="6" id="KW-0472">Membrane</keyword>
<evidence type="ECO:0000256" key="4">
    <source>
        <dbReference type="ARBA" id="ARBA00022833"/>
    </source>
</evidence>
<dbReference type="GO" id="GO:0004222">
    <property type="term" value="F:metalloendopeptidase activity"/>
    <property type="evidence" value="ECO:0007669"/>
    <property type="project" value="InterPro"/>
</dbReference>
<proteinExistence type="predicted"/>
<keyword evidence="9" id="KW-1185">Reference proteome</keyword>
<evidence type="ECO:0000313" key="8">
    <source>
        <dbReference type="EMBL" id="SNS79610.1"/>
    </source>
</evidence>